<gene>
    <name evidence="1" type="ORF">ASV53_24205</name>
</gene>
<evidence type="ECO:0000313" key="1">
    <source>
        <dbReference type="EMBL" id="OZS41353.1"/>
    </source>
</evidence>
<sequence length="302" mass="34662">MSFIHYISSLPELANKVHPNTKGIHKIRKNARFCLWGVMYKSTLTNILNAFGDSDIKPIFDNDPGIIEKPLKPYLCVSWSPKERAQHLSDHYRFLGQTFGENACDVTSYQGVTILTFQDNNEEHYRVNLYCGASREGGLGLKLINAKGLEVYSLALNISGTAQHCMYIGMVQGPTPQIEDRPCLIRTLTRSLHGLRTKALMIEVALILAKRWNITQVKGVSNKGHIYQALRYMGSKRKSVTFDYDDFWKEYGGTAINKYLFDIPTKPERKDPSTLKKTKRRLYTKRYQWLEDTELTINENLD</sequence>
<keyword evidence="2" id="KW-1185">Reference proteome</keyword>
<accession>A0ABX4FQW9</accession>
<dbReference type="Pfam" id="PF04393">
    <property type="entry name" value="DUF535"/>
    <property type="match status" value="1"/>
</dbReference>
<dbReference type="Proteomes" id="UP000215999">
    <property type="component" value="Unassembled WGS sequence"/>
</dbReference>
<feature type="non-terminal residue" evidence="1">
    <location>
        <position position="302"/>
    </location>
</feature>
<dbReference type="EMBL" id="NOIF01000390">
    <property type="protein sequence ID" value="OZS41353.1"/>
    <property type="molecule type" value="Genomic_DNA"/>
</dbReference>
<comment type="caution">
    <text evidence="1">The sequence shown here is derived from an EMBL/GenBank/DDBJ whole genome shotgun (WGS) entry which is preliminary data.</text>
</comment>
<dbReference type="PANTHER" id="PTHR38785:SF1">
    <property type="entry name" value="HOMOLOG OF VIRK"/>
    <property type="match status" value="1"/>
</dbReference>
<reference evidence="1 2" key="1">
    <citation type="journal article" date="2016" name="Antonie Van Leeuwenhoek">
        <title>Photobacterium sanguinicancri sp. nov. isolated from marine animals.</title>
        <authorList>
            <person name="Gomez-Gil B."/>
            <person name="Roque A."/>
            <person name="Rotllant G."/>
            <person name="Romalde J.L."/>
            <person name="Doce A."/>
            <person name="Eggermont M."/>
            <person name="Defoirdt T."/>
        </authorList>
    </citation>
    <scope>NUCLEOTIDE SEQUENCE [LARGE SCALE GENOMIC DNA]</scope>
    <source>
        <strain evidence="1 2">CAIM 1827</strain>
    </source>
</reference>
<protein>
    <recommendedName>
        <fullName evidence="3">DUF535 domain-containing protein</fullName>
    </recommendedName>
</protein>
<proteinExistence type="predicted"/>
<name>A0ABX4FQW9_9GAMM</name>
<dbReference type="InterPro" id="IPR007488">
    <property type="entry name" value="DUF535"/>
</dbReference>
<evidence type="ECO:0008006" key="3">
    <source>
        <dbReference type="Google" id="ProtNLM"/>
    </source>
</evidence>
<organism evidence="1 2">
    <name type="scientific">Photobacterium sanguinicancri</name>
    <dbReference type="NCBI Taxonomy" id="875932"/>
    <lineage>
        <taxon>Bacteria</taxon>
        <taxon>Pseudomonadati</taxon>
        <taxon>Pseudomonadota</taxon>
        <taxon>Gammaproteobacteria</taxon>
        <taxon>Vibrionales</taxon>
        <taxon>Vibrionaceae</taxon>
        <taxon>Photobacterium</taxon>
    </lineage>
</organism>
<evidence type="ECO:0000313" key="2">
    <source>
        <dbReference type="Proteomes" id="UP000215999"/>
    </source>
</evidence>
<dbReference type="PANTHER" id="PTHR38785">
    <property type="entry name" value="HOMOLOG OF VIRK"/>
    <property type="match status" value="1"/>
</dbReference>